<name>A0A9W8AZ63_9FUNG</name>
<feature type="region of interest" description="Disordered" evidence="5">
    <location>
        <begin position="82"/>
        <end position="205"/>
    </location>
</feature>
<dbReference type="InterPro" id="IPR013763">
    <property type="entry name" value="Cyclin-like_dom"/>
</dbReference>
<feature type="region of interest" description="Disordered" evidence="5">
    <location>
        <begin position="250"/>
        <end position="271"/>
    </location>
</feature>
<dbReference type="AlphaFoldDB" id="A0A9W8AZ63"/>
<dbReference type="PANTHER" id="PTHR10177">
    <property type="entry name" value="CYCLINS"/>
    <property type="match status" value="1"/>
</dbReference>
<evidence type="ECO:0000256" key="2">
    <source>
        <dbReference type="ARBA" id="ARBA00023127"/>
    </source>
</evidence>
<keyword evidence="3" id="KW-0131">Cell cycle</keyword>
<evidence type="ECO:0000259" key="6">
    <source>
        <dbReference type="SMART" id="SM00385"/>
    </source>
</evidence>
<evidence type="ECO:0000256" key="5">
    <source>
        <dbReference type="SAM" id="MobiDB-lite"/>
    </source>
</evidence>
<reference evidence="8" key="1">
    <citation type="submission" date="2022-07" db="EMBL/GenBank/DDBJ databases">
        <title>Phylogenomic reconstructions and comparative analyses of Kickxellomycotina fungi.</title>
        <authorList>
            <person name="Reynolds N.K."/>
            <person name="Stajich J.E."/>
            <person name="Barry K."/>
            <person name="Grigoriev I.V."/>
            <person name="Crous P."/>
            <person name="Smith M.E."/>
        </authorList>
    </citation>
    <scope>NUCLEOTIDE SEQUENCE</scope>
    <source>
        <strain evidence="8">RSA 567</strain>
    </source>
</reference>
<dbReference type="SUPFAM" id="SSF47954">
    <property type="entry name" value="Cyclin-like"/>
    <property type="match status" value="2"/>
</dbReference>
<feature type="compositionally biased region" description="Low complexity" evidence="5">
    <location>
        <begin position="176"/>
        <end position="198"/>
    </location>
</feature>
<dbReference type="CDD" id="cd20512">
    <property type="entry name" value="CYCLIN_CLBs_yeast_rpt2"/>
    <property type="match status" value="1"/>
</dbReference>
<dbReference type="Pfam" id="PF02984">
    <property type="entry name" value="Cyclin_C"/>
    <property type="match status" value="1"/>
</dbReference>
<dbReference type="Proteomes" id="UP001151582">
    <property type="component" value="Unassembled WGS sequence"/>
</dbReference>
<dbReference type="SMART" id="SM01332">
    <property type="entry name" value="Cyclin_C"/>
    <property type="match status" value="1"/>
</dbReference>
<dbReference type="CDD" id="cd20568">
    <property type="entry name" value="CYCLIN_CLBs_yeast_rpt1"/>
    <property type="match status" value="1"/>
</dbReference>
<feature type="domain" description="Cyclin-like" evidence="6">
    <location>
        <begin position="354"/>
        <end position="438"/>
    </location>
</feature>
<evidence type="ECO:0000256" key="3">
    <source>
        <dbReference type="ARBA" id="ARBA00023306"/>
    </source>
</evidence>
<proteinExistence type="inferred from homology"/>
<sequence length="568" mass="62433">MFQTSNVAVARARLGLTRRPASDENCAVSRPTKGVAHPSALVGKAVKSITLPTSTALRSKQTAVAPGAQKLAGKPTTATVRAHGKADPRQRQALSNVNTTQSGEANPKAVVTKPATKARTATTGTKATLDAPLTRAKSASLRPAASNASKLLPSNLLRRKQSGTKLASSGVASRPLTRSRSSASMLARTTTTTTTQSSFGIGPRPNSVVDVAHPVVTAAVPFRPTDSSVFDDVDEACVIDRETTAMEVDQDGQLQTPTSDDFSPTADHDTSSVTDTATLIDQQSDLSELDPSSLEYILATFEEDVDPLDTTMVPEYTQDIFKYMRQMEVKLMPGSDYMAMQQELEWSMRRILVDWLVQVHQRFRLLPETLYLCVNYVDRFLSRKVVSLEKLQLVGATALLLAAKFEEIQVPSVSDFVYMVDHAYSVDEILKAERYMVAMLDFSLGFPGPMSFLRRISKADDYDIQIRTLAKYLIEVTIIDEACLPFPMSQVAATGHRMARKMLNKGDWTTAHVYYSGYTEAMLEDSTAALLKLIHDPKSHSAIYDKYADRKYMKASLFVSQWVAKHLD</sequence>
<dbReference type="InterPro" id="IPR036915">
    <property type="entry name" value="Cyclin-like_sf"/>
</dbReference>
<evidence type="ECO:0000256" key="4">
    <source>
        <dbReference type="RuleBase" id="RU000383"/>
    </source>
</evidence>
<feature type="compositionally biased region" description="Polar residues" evidence="5">
    <location>
        <begin position="92"/>
        <end position="104"/>
    </location>
</feature>
<dbReference type="InterPro" id="IPR039361">
    <property type="entry name" value="Cyclin"/>
</dbReference>
<dbReference type="Pfam" id="PF00134">
    <property type="entry name" value="Cyclin_N"/>
    <property type="match status" value="1"/>
</dbReference>
<feature type="compositionally biased region" description="Polar residues" evidence="5">
    <location>
        <begin position="252"/>
        <end position="262"/>
    </location>
</feature>
<comment type="similarity">
    <text evidence="4">Belongs to the cyclin family.</text>
</comment>
<evidence type="ECO:0000256" key="1">
    <source>
        <dbReference type="ARBA" id="ARBA00022618"/>
    </source>
</evidence>
<keyword evidence="2 4" id="KW-0195">Cyclin</keyword>
<evidence type="ECO:0000259" key="7">
    <source>
        <dbReference type="SMART" id="SM01332"/>
    </source>
</evidence>
<dbReference type="OrthoDB" id="5590282at2759"/>
<dbReference type="FunFam" id="1.10.472.10:FF:000001">
    <property type="entry name" value="G2/mitotic-specific cyclin"/>
    <property type="match status" value="1"/>
</dbReference>
<evidence type="ECO:0000313" key="8">
    <source>
        <dbReference type="EMBL" id="KAJ1973840.1"/>
    </source>
</evidence>
<feature type="domain" description="Cyclin-like" evidence="6">
    <location>
        <begin position="451"/>
        <end position="532"/>
    </location>
</feature>
<dbReference type="PROSITE" id="PS00292">
    <property type="entry name" value="CYCLINS"/>
    <property type="match status" value="1"/>
</dbReference>
<protein>
    <submittedName>
        <fullName evidence="8">B-type cyclin</fullName>
    </submittedName>
</protein>
<dbReference type="GO" id="GO:0051301">
    <property type="term" value="P:cell division"/>
    <property type="evidence" value="ECO:0007669"/>
    <property type="project" value="UniProtKB-KW"/>
</dbReference>
<dbReference type="InterPro" id="IPR006671">
    <property type="entry name" value="Cyclin_N"/>
</dbReference>
<organism evidence="8 9">
    <name type="scientific">Dimargaris verticillata</name>
    <dbReference type="NCBI Taxonomy" id="2761393"/>
    <lineage>
        <taxon>Eukaryota</taxon>
        <taxon>Fungi</taxon>
        <taxon>Fungi incertae sedis</taxon>
        <taxon>Zoopagomycota</taxon>
        <taxon>Kickxellomycotina</taxon>
        <taxon>Dimargaritomycetes</taxon>
        <taxon>Dimargaritales</taxon>
        <taxon>Dimargaritaceae</taxon>
        <taxon>Dimargaris</taxon>
    </lineage>
</organism>
<feature type="compositionally biased region" description="Low complexity" evidence="5">
    <location>
        <begin position="107"/>
        <end position="128"/>
    </location>
</feature>
<dbReference type="InterPro" id="IPR004367">
    <property type="entry name" value="Cyclin_C-dom"/>
</dbReference>
<dbReference type="Gene3D" id="1.10.472.10">
    <property type="entry name" value="Cyclin-like"/>
    <property type="match status" value="2"/>
</dbReference>
<keyword evidence="1" id="KW-0132">Cell division</keyword>
<keyword evidence="9" id="KW-1185">Reference proteome</keyword>
<comment type="caution">
    <text evidence="8">The sequence shown here is derived from an EMBL/GenBank/DDBJ whole genome shotgun (WGS) entry which is preliminary data.</text>
</comment>
<dbReference type="EMBL" id="JANBQB010000749">
    <property type="protein sequence ID" value="KAJ1973840.1"/>
    <property type="molecule type" value="Genomic_DNA"/>
</dbReference>
<evidence type="ECO:0000313" key="9">
    <source>
        <dbReference type="Proteomes" id="UP001151582"/>
    </source>
</evidence>
<dbReference type="SMART" id="SM00385">
    <property type="entry name" value="CYCLIN"/>
    <property type="match status" value="2"/>
</dbReference>
<feature type="domain" description="Cyclin C-terminal" evidence="7">
    <location>
        <begin position="447"/>
        <end position="561"/>
    </location>
</feature>
<dbReference type="InterPro" id="IPR048258">
    <property type="entry name" value="Cyclins_cyclin-box"/>
</dbReference>
<accession>A0A9W8AZ63</accession>
<gene>
    <name evidence="8" type="primary">CLB4_2</name>
    <name evidence="8" type="ORF">H4R34_004940</name>
</gene>